<dbReference type="Proteomes" id="UP001327560">
    <property type="component" value="Chromosome 6"/>
</dbReference>
<dbReference type="InterPro" id="IPR023610">
    <property type="entry name" value="PInositol-4/5-P-5/4-kinase"/>
</dbReference>
<dbReference type="GO" id="GO:0005886">
    <property type="term" value="C:plasma membrane"/>
    <property type="evidence" value="ECO:0007669"/>
    <property type="project" value="TreeGrafter"/>
</dbReference>
<evidence type="ECO:0000259" key="3">
    <source>
        <dbReference type="PROSITE" id="PS51455"/>
    </source>
</evidence>
<dbReference type="GO" id="GO:0016308">
    <property type="term" value="F:1-phosphatidylinositol-4-phosphate 5-kinase activity"/>
    <property type="evidence" value="ECO:0007669"/>
    <property type="project" value="UniProtKB-EC"/>
</dbReference>
<name>A0AAQ3KQB2_9LILI</name>
<protein>
    <recommendedName>
        <fullName evidence="1">1-phosphatidylinositol-4-phosphate 5-kinase</fullName>
        <ecNumber evidence="1">2.7.1.68</ecNumber>
    </recommendedName>
</protein>
<gene>
    <name evidence="4" type="ORF">Cni_G21191</name>
</gene>
<dbReference type="InterPro" id="IPR027483">
    <property type="entry name" value="PInositol-4-P-4/5-kinase_C_sf"/>
</dbReference>
<dbReference type="PROSITE" id="PS51455">
    <property type="entry name" value="PIPK"/>
    <property type="match status" value="1"/>
</dbReference>
<proteinExistence type="predicted"/>
<dbReference type="SMART" id="SM00330">
    <property type="entry name" value="PIPKc"/>
    <property type="match status" value="1"/>
</dbReference>
<dbReference type="GO" id="GO:0005524">
    <property type="term" value="F:ATP binding"/>
    <property type="evidence" value="ECO:0007669"/>
    <property type="project" value="UniProtKB-UniRule"/>
</dbReference>
<keyword evidence="2" id="KW-0547">Nucleotide-binding</keyword>
<dbReference type="Gene3D" id="3.30.810.10">
    <property type="entry name" value="2-Layer Sandwich"/>
    <property type="match status" value="1"/>
</dbReference>
<dbReference type="EMBL" id="CP136895">
    <property type="protein sequence ID" value="WOL12424.1"/>
    <property type="molecule type" value="Genomic_DNA"/>
</dbReference>
<evidence type="ECO:0000313" key="4">
    <source>
        <dbReference type="EMBL" id="WOL12424.1"/>
    </source>
</evidence>
<evidence type="ECO:0000256" key="2">
    <source>
        <dbReference type="PROSITE-ProRule" id="PRU00781"/>
    </source>
</evidence>
<feature type="domain" description="PIPK" evidence="3">
    <location>
        <begin position="1"/>
        <end position="354"/>
    </location>
</feature>
<organism evidence="4 5">
    <name type="scientific">Canna indica</name>
    <name type="common">Indian-shot</name>
    <dbReference type="NCBI Taxonomy" id="4628"/>
    <lineage>
        <taxon>Eukaryota</taxon>
        <taxon>Viridiplantae</taxon>
        <taxon>Streptophyta</taxon>
        <taxon>Embryophyta</taxon>
        <taxon>Tracheophyta</taxon>
        <taxon>Spermatophyta</taxon>
        <taxon>Magnoliopsida</taxon>
        <taxon>Liliopsida</taxon>
        <taxon>Zingiberales</taxon>
        <taxon>Cannaceae</taxon>
        <taxon>Canna</taxon>
    </lineage>
</organism>
<keyword evidence="2" id="KW-0808">Transferase</keyword>
<keyword evidence="2" id="KW-0418">Kinase</keyword>
<evidence type="ECO:0000256" key="1">
    <source>
        <dbReference type="ARBA" id="ARBA00012172"/>
    </source>
</evidence>
<dbReference type="PANTHER" id="PTHR23086:SF111">
    <property type="entry name" value="PHOSPHATIDYLINOSITOL 4-PHOSPHATE 5-KINASE 10"/>
    <property type="match status" value="1"/>
</dbReference>
<dbReference type="Pfam" id="PF01504">
    <property type="entry name" value="PIP5K"/>
    <property type="match status" value="1"/>
</dbReference>
<keyword evidence="5" id="KW-1185">Reference proteome</keyword>
<dbReference type="AlphaFoldDB" id="A0AAQ3KQB2"/>
<dbReference type="InterPro" id="IPR027484">
    <property type="entry name" value="PInositol-4-P-5-kinase_N"/>
</dbReference>
<sequence length="364" mass="41320">MEHEPSYTDYQSSSTLLLRCSLDSKGSHTSFEWTDYCMPVFRKLQVFDEIDGDDYIDSVRGHETLRFLLTHKKNVSPVRLAIDDRFILKIIGKYQMKAFLDMLPKYYQHMKKYRNSLLTSFYGLHVVKPQGGPKVRFIVAKNFLRTNLSMHKQFVIRGSSNVHKSGDVEDLNMAFQLSAPLRSILVRQLKHDCSFLEDIGLTNYSLLLGMHISSAPFETVLHARHASSQSINDIFKSSDANELENGDADQDAASDKDSVSSCPLVIEGKLGVKMGARAVRRNKECNFMPSQTTGRDPQNNVILYFGIIEMVPSSSMLKHVEHIFRSLNSDSPSVSSFNPKTYSARFQENVCSIFPENDYDGNML</sequence>
<dbReference type="SUPFAM" id="SSF56104">
    <property type="entry name" value="SAICAR synthase-like"/>
    <property type="match status" value="1"/>
</dbReference>
<dbReference type="PANTHER" id="PTHR23086">
    <property type="entry name" value="PHOSPHATIDYLINOSITOL-4-PHOSPHATE 5-KINASE"/>
    <property type="match status" value="1"/>
</dbReference>
<dbReference type="Gene3D" id="3.30.800.10">
    <property type="entry name" value="Phosphatidylinositol Phosphate Kinase II Beta"/>
    <property type="match status" value="1"/>
</dbReference>
<dbReference type="GO" id="GO:0046854">
    <property type="term" value="P:phosphatidylinositol phosphate biosynthetic process"/>
    <property type="evidence" value="ECO:0007669"/>
    <property type="project" value="TreeGrafter"/>
</dbReference>
<dbReference type="EC" id="2.7.1.68" evidence="1"/>
<accession>A0AAQ3KQB2</accession>
<keyword evidence="2" id="KW-0067">ATP-binding</keyword>
<reference evidence="4 5" key="1">
    <citation type="submission" date="2023-10" db="EMBL/GenBank/DDBJ databases">
        <title>Chromosome-scale genome assembly provides insights into flower coloration mechanisms of Canna indica.</title>
        <authorList>
            <person name="Li C."/>
        </authorList>
    </citation>
    <scope>NUCLEOTIDE SEQUENCE [LARGE SCALE GENOMIC DNA]</scope>
    <source>
        <tissue evidence="4">Flower</tissue>
    </source>
</reference>
<dbReference type="InterPro" id="IPR002498">
    <property type="entry name" value="PInositol-4-P-4/5-kinase_core"/>
</dbReference>
<evidence type="ECO:0000313" key="5">
    <source>
        <dbReference type="Proteomes" id="UP001327560"/>
    </source>
</evidence>